<protein>
    <recommendedName>
        <fullName evidence="1">PPM-type phosphatase domain-containing protein</fullName>
    </recommendedName>
</protein>
<comment type="caution">
    <text evidence="2">The sequence shown here is derived from an EMBL/GenBank/DDBJ whole genome shotgun (WGS) entry which is preliminary data.</text>
</comment>
<dbReference type="PANTHER" id="PTHR13832">
    <property type="entry name" value="PROTEIN PHOSPHATASE 2C"/>
    <property type="match status" value="1"/>
</dbReference>
<name>A0ABD0Z030_9HEMI</name>
<dbReference type="PROSITE" id="PS51746">
    <property type="entry name" value="PPM_2"/>
    <property type="match status" value="1"/>
</dbReference>
<dbReference type="InterPro" id="IPR036457">
    <property type="entry name" value="PPM-type-like_dom_sf"/>
</dbReference>
<organism evidence="2 3">
    <name type="scientific">Ranatra chinensis</name>
    <dbReference type="NCBI Taxonomy" id="642074"/>
    <lineage>
        <taxon>Eukaryota</taxon>
        <taxon>Metazoa</taxon>
        <taxon>Ecdysozoa</taxon>
        <taxon>Arthropoda</taxon>
        <taxon>Hexapoda</taxon>
        <taxon>Insecta</taxon>
        <taxon>Pterygota</taxon>
        <taxon>Neoptera</taxon>
        <taxon>Paraneoptera</taxon>
        <taxon>Hemiptera</taxon>
        <taxon>Heteroptera</taxon>
        <taxon>Panheteroptera</taxon>
        <taxon>Nepomorpha</taxon>
        <taxon>Nepidae</taxon>
        <taxon>Ranatrinae</taxon>
        <taxon>Ranatra</taxon>
    </lineage>
</organism>
<evidence type="ECO:0000313" key="2">
    <source>
        <dbReference type="EMBL" id="KAL1140824.1"/>
    </source>
</evidence>
<dbReference type="Gene3D" id="3.60.40.10">
    <property type="entry name" value="PPM-type phosphatase domain"/>
    <property type="match status" value="1"/>
</dbReference>
<evidence type="ECO:0000313" key="3">
    <source>
        <dbReference type="Proteomes" id="UP001558652"/>
    </source>
</evidence>
<dbReference type="Proteomes" id="UP001558652">
    <property type="component" value="Unassembled WGS sequence"/>
</dbReference>
<dbReference type="Pfam" id="PF00481">
    <property type="entry name" value="PP2C"/>
    <property type="match status" value="1"/>
</dbReference>
<dbReference type="EMBL" id="JBFDAA010000001">
    <property type="protein sequence ID" value="KAL1140824.1"/>
    <property type="molecule type" value="Genomic_DNA"/>
</dbReference>
<reference evidence="2 3" key="1">
    <citation type="submission" date="2024-07" db="EMBL/GenBank/DDBJ databases">
        <title>Chromosome-level genome assembly of the water stick insect Ranatra chinensis (Heteroptera: Nepidae).</title>
        <authorList>
            <person name="Liu X."/>
        </authorList>
    </citation>
    <scope>NUCLEOTIDE SEQUENCE [LARGE SCALE GENOMIC DNA]</scope>
    <source>
        <strain evidence="2">Cailab_2021Rc</strain>
        <tissue evidence="2">Muscle</tissue>
    </source>
</reference>
<sequence length="370" mass="41789">MEDVNKDYLTVYRQFFEGFAPTVDLYDQLPVKVASYNVAESEIDGEIIDWCLQYLNQRDCPPSLVIPLCSKVLEEIRQVYKRNLEYFGYRNDEDDFLTLRLMQAATKKLVEVCIRYTDNALLCTLPPPPPTGTLQAAPVSSCASKNARRTMEDRHVAIQDLHALFSIKDCGSASYYGVFDGHNGADAAVYSVSHLHQYLVESSYYPGNPELALRDAFRKTDERFNAKCVKENLRSGTTAVCALLRPKESMLYVAWLGDSQAVLVTQGKPYQLVKPHKPDQPEERERIEAMGGTVLFWGTWRVNGQLAVSRAIGDIDYKPYVSGDPDVRVIPLTGQEEFLILACDGLWDFMTEQSVSDTVYSHLAEHPGRF</sequence>
<dbReference type="InterPro" id="IPR015655">
    <property type="entry name" value="PP2C"/>
</dbReference>
<dbReference type="SUPFAM" id="SSF81606">
    <property type="entry name" value="PP2C-like"/>
    <property type="match status" value="1"/>
</dbReference>
<accession>A0ABD0Z030</accession>
<proteinExistence type="predicted"/>
<dbReference type="InterPro" id="IPR001932">
    <property type="entry name" value="PPM-type_phosphatase-like_dom"/>
</dbReference>
<feature type="domain" description="PPM-type phosphatase" evidence="1">
    <location>
        <begin position="138"/>
        <end position="370"/>
    </location>
</feature>
<evidence type="ECO:0000259" key="1">
    <source>
        <dbReference type="PROSITE" id="PS51746"/>
    </source>
</evidence>
<dbReference type="SMART" id="SM00332">
    <property type="entry name" value="PP2Cc"/>
    <property type="match status" value="1"/>
</dbReference>
<dbReference type="CDD" id="cd00143">
    <property type="entry name" value="PP2Cc"/>
    <property type="match status" value="1"/>
</dbReference>
<keyword evidence="3" id="KW-1185">Reference proteome</keyword>
<gene>
    <name evidence="2" type="ORF">AAG570_000752</name>
</gene>
<dbReference type="PANTHER" id="PTHR13832:SF818">
    <property type="entry name" value="SD03870P"/>
    <property type="match status" value="1"/>
</dbReference>
<dbReference type="AlphaFoldDB" id="A0ABD0Z030"/>